<comment type="caution">
    <text evidence="1">The sequence shown here is derived from an EMBL/GenBank/DDBJ whole genome shotgun (WGS) entry which is preliminary data.</text>
</comment>
<accession>A0A3R6BZY9</accession>
<dbReference type="Proteomes" id="UP000285173">
    <property type="component" value="Unassembled WGS sequence"/>
</dbReference>
<dbReference type="SUPFAM" id="SSF53756">
    <property type="entry name" value="UDP-Glycosyltransferase/glycogen phosphorylase"/>
    <property type="match status" value="1"/>
</dbReference>
<reference evidence="1 2" key="1">
    <citation type="submission" date="2018-08" db="EMBL/GenBank/DDBJ databases">
        <title>A genome reference for cultivated species of the human gut microbiota.</title>
        <authorList>
            <person name="Zou Y."/>
            <person name="Xue W."/>
            <person name="Luo G."/>
        </authorList>
    </citation>
    <scope>NUCLEOTIDE SEQUENCE [LARGE SCALE GENOMIC DNA]</scope>
    <source>
        <strain evidence="1 2">AM50-15</strain>
    </source>
</reference>
<protein>
    <submittedName>
        <fullName evidence="1">Glycosyltransferase</fullName>
    </submittedName>
</protein>
<dbReference type="GO" id="GO:0016740">
    <property type="term" value="F:transferase activity"/>
    <property type="evidence" value="ECO:0007669"/>
    <property type="project" value="UniProtKB-KW"/>
</dbReference>
<name>A0A3R6BZY9_9BACT</name>
<keyword evidence="1" id="KW-0808">Transferase</keyword>
<dbReference type="Gene3D" id="3.40.50.2000">
    <property type="entry name" value="Glycogen Phosphorylase B"/>
    <property type="match status" value="2"/>
</dbReference>
<dbReference type="EMBL" id="QSEF01000015">
    <property type="protein sequence ID" value="RGZ46972.1"/>
    <property type="molecule type" value="Genomic_DNA"/>
</dbReference>
<gene>
    <name evidence="1" type="ORF">DW986_11265</name>
</gene>
<dbReference type="AlphaFoldDB" id="A0A3R6BZY9"/>
<evidence type="ECO:0000313" key="1">
    <source>
        <dbReference type="EMBL" id="RGZ46972.1"/>
    </source>
</evidence>
<organism evidence="1 2">
    <name type="scientific">Parabacteroides merdae</name>
    <dbReference type="NCBI Taxonomy" id="46503"/>
    <lineage>
        <taxon>Bacteria</taxon>
        <taxon>Pseudomonadati</taxon>
        <taxon>Bacteroidota</taxon>
        <taxon>Bacteroidia</taxon>
        <taxon>Bacteroidales</taxon>
        <taxon>Tannerellaceae</taxon>
        <taxon>Parabacteroides</taxon>
    </lineage>
</organism>
<dbReference type="Pfam" id="PF13692">
    <property type="entry name" value="Glyco_trans_1_4"/>
    <property type="match status" value="1"/>
</dbReference>
<sequence>MSEKIIYISFFDTQDSVVKRNYVTSASNKIEYIAKAIVSMGKEVDIVSVSQVQEKQFKIYFSEKKQIAEGISLKLPFSWGSNNKLLEYVKILWHLVNLFFYLLFYCGKSDIVVVYHSLGYFDIIRWAKKICKFKLVLEVEEIYSDVSHKSSYWRNLEFKMFEIADAFILSNDFLDSKINKYRKPSVVIYGTYQLEKKRVDKYNDGNIHVVYAGTFDPNKAGAQIAISATEFLPKNYHVHICGFGNVEDIKQVKQQIAEMSLKAQATITYDGLKKGYDFIEFLQRCHIGLSTQKPEGEYNDTSFPSKVLTYMANGLSVVSIRIPVLERASIVGALSFYDMPSGKSLADAIMQCDCNTSQRDLLSKLDREFKNNLRLIV</sequence>
<evidence type="ECO:0000313" key="2">
    <source>
        <dbReference type="Proteomes" id="UP000285173"/>
    </source>
</evidence>
<proteinExistence type="predicted"/>